<reference evidence="1 2" key="1">
    <citation type="journal article" date="2022" name="New Phytol.">
        <title>Ecological generalism drives hyperdiversity of secondary metabolite gene clusters in xylarialean endophytes.</title>
        <authorList>
            <person name="Franco M.E.E."/>
            <person name="Wisecaver J.H."/>
            <person name="Arnold A.E."/>
            <person name="Ju Y.M."/>
            <person name="Slot J.C."/>
            <person name="Ahrendt S."/>
            <person name="Moore L.P."/>
            <person name="Eastman K.E."/>
            <person name="Scott K."/>
            <person name="Konkel Z."/>
            <person name="Mondo S.J."/>
            <person name="Kuo A."/>
            <person name="Hayes R.D."/>
            <person name="Haridas S."/>
            <person name="Andreopoulos B."/>
            <person name="Riley R."/>
            <person name="LaButti K."/>
            <person name="Pangilinan J."/>
            <person name="Lipzen A."/>
            <person name="Amirebrahimi M."/>
            <person name="Yan J."/>
            <person name="Adam C."/>
            <person name="Keymanesh K."/>
            <person name="Ng V."/>
            <person name="Louie K."/>
            <person name="Northen T."/>
            <person name="Drula E."/>
            <person name="Henrissat B."/>
            <person name="Hsieh H.M."/>
            <person name="Youens-Clark K."/>
            <person name="Lutzoni F."/>
            <person name="Miadlikowska J."/>
            <person name="Eastwood D.C."/>
            <person name="Hamelin R.C."/>
            <person name="Grigoriev I.V."/>
            <person name="U'Ren J.M."/>
        </authorList>
    </citation>
    <scope>NUCLEOTIDE SEQUENCE [LARGE SCALE GENOMIC DNA]</scope>
    <source>
        <strain evidence="1 2">ER1909</strain>
    </source>
</reference>
<name>A0ACC0D568_9PEZI</name>
<protein>
    <submittedName>
        <fullName evidence="1">Uncharacterized protein</fullName>
    </submittedName>
</protein>
<sequence>MTSHHPQHLHVTAQAPLPNDSDQQQLLQEIGAQFSSANVCYSDIPQALKGLPGHCQAATSHTPQLGAVLGRTASTKGDVIKLLNSDVVASLSSKNPR</sequence>
<dbReference type="EMBL" id="MU394305">
    <property type="protein sequence ID" value="KAI6087870.1"/>
    <property type="molecule type" value="Genomic_DNA"/>
</dbReference>
<evidence type="ECO:0000313" key="2">
    <source>
        <dbReference type="Proteomes" id="UP001497680"/>
    </source>
</evidence>
<comment type="caution">
    <text evidence="1">The sequence shown here is derived from an EMBL/GenBank/DDBJ whole genome shotgun (WGS) entry which is preliminary data.</text>
</comment>
<keyword evidence="2" id="KW-1185">Reference proteome</keyword>
<evidence type="ECO:0000313" key="1">
    <source>
        <dbReference type="EMBL" id="KAI6087870.1"/>
    </source>
</evidence>
<gene>
    <name evidence="1" type="ORF">F4821DRAFT_235394</name>
</gene>
<proteinExistence type="predicted"/>
<organism evidence="1 2">
    <name type="scientific">Hypoxylon rubiginosum</name>
    <dbReference type="NCBI Taxonomy" id="110542"/>
    <lineage>
        <taxon>Eukaryota</taxon>
        <taxon>Fungi</taxon>
        <taxon>Dikarya</taxon>
        <taxon>Ascomycota</taxon>
        <taxon>Pezizomycotina</taxon>
        <taxon>Sordariomycetes</taxon>
        <taxon>Xylariomycetidae</taxon>
        <taxon>Xylariales</taxon>
        <taxon>Hypoxylaceae</taxon>
        <taxon>Hypoxylon</taxon>
    </lineage>
</organism>
<accession>A0ACC0D568</accession>
<dbReference type="Proteomes" id="UP001497680">
    <property type="component" value="Unassembled WGS sequence"/>
</dbReference>